<evidence type="ECO:0000313" key="3">
    <source>
        <dbReference type="Proteomes" id="UP001217089"/>
    </source>
</evidence>
<evidence type="ECO:0000256" key="1">
    <source>
        <dbReference type="ARBA" id="ARBA00022837"/>
    </source>
</evidence>
<proteinExistence type="predicted"/>
<sequence length="67" mass="8106">MDYLKGKWQTWYKSLDVNHDGTVSMEDVEESRNKFTELHHLLGDKAQGVKTDMEQWWKKIRVQIIRK</sequence>
<dbReference type="InterPro" id="IPR018247">
    <property type="entry name" value="EF_Hand_1_Ca_BS"/>
</dbReference>
<dbReference type="InterPro" id="IPR011992">
    <property type="entry name" value="EF-hand-dom_pair"/>
</dbReference>
<dbReference type="Gene3D" id="1.10.238.10">
    <property type="entry name" value="EF-hand"/>
    <property type="match status" value="1"/>
</dbReference>
<evidence type="ECO:0000313" key="2">
    <source>
        <dbReference type="EMBL" id="KAJ8313956.1"/>
    </source>
</evidence>
<keyword evidence="3" id="KW-1185">Reference proteome</keyword>
<organism evidence="2 3">
    <name type="scientific">Tegillarca granosa</name>
    <name type="common">Malaysian cockle</name>
    <name type="synonym">Anadara granosa</name>
    <dbReference type="NCBI Taxonomy" id="220873"/>
    <lineage>
        <taxon>Eukaryota</taxon>
        <taxon>Metazoa</taxon>
        <taxon>Spiralia</taxon>
        <taxon>Lophotrochozoa</taxon>
        <taxon>Mollusca</taxon>
        <taxon>Bivalvia</taxon>
        <taxon>Autobranchia</taxon>
        <taxon>Pteriomorphia</taxon>
        <taxon>Arcoida</taxon>
        <taxon>Arcoidea</taxon>
        <taxon>Arcidae</taxon>
        <taxon>Tegillarca</taxon>
    </lineage>
</organism>
<evidence type="ECO:0008006" key="4">
    <source>
        <dbReference type="Google" id="ProtNLM"/>
    </source>
</evidence>
<dbReference type="EMBL" id="JARBDR010000342">
    <property type="protein sequence ID" value="KAJ8313956.1"/>
    <property type="molecule type" value="Genomic_DNA"/>
</dbReference>
<comment type="caution">
    <text evidence="2">The sequence shown here is derived from an EMBL/GenBank/DDBJ whole genome shotgun (WGS) entry which is preliminary data.</text>
</comment>
<keyword evidence="1" id="KW-0106">Calcium</keyword>
<protein>
    <recommendedName>
        <fullName evidence="4">EF-hand domain-containing protein</fullName>
    </recommendedName>
</protein>
<reference evidence="2 3" key="1">
    <citation type="submission" date="2022-12" db="EMBL/GenBank/DDBJ databases">
        <title>Chromosome-level genome of Tegillarca granosa.</title>
        <authorList>
            <person name="Kim J."/>
        </authorList>
    </citation>
    <scope>NUCLEOTIDE SEQUENCE [LARGE SCALE GENOMIC DNA]</scope>
    <source>
        <strain evidence="2">Teg-2019</strain>
        <tissue evidence="2">Adductor muscle</tissue>
    </source>
</reference>
<dbReference type="SUPFAM" id="SSF47473">
    <property type="entry name" value="EF-hand"/>
    <property type="match status" value="1"/>
</dbReference>
<dbReference type="PROSITE" id="PS00018">
    <property type="entry name" value="EF_HAND_1"/>
    <property type="match status" value="1"/>
</dbReference>
<gene>
    <name evidence="2" type="ORF">KUTeg_008517</name>
</gene>
<dbReference type="Proteomes" id="UP001217089">
    <property type="component" value="Unassembled WGS sequence"/>
</dbReference>
<name>A0ABQ9F9D3_TEGGR</name>
<accession>A0ABQ9F9D3</accession>